<sequence>MSELIHLPVCYTDCVMRTLWIRNCPKRDIRKLAKQHHATETPYVIMNQAESITTRSGFGPNMHANPSAARNFTYKGRQLSVHETEGVSKCCKIF</sequence>
<dbReference type="Proteomes" id="UP001598352">
    <property type="component" value="Unassembled WGS sequence"/>
</dbReference>
<name>A0ABW6EYD6_9ACTN</name>
<dbReference type="EMBL" id="JBHXKZ010000003">
    <property type="protein sequence ID" value="MFD4822041.1"/>
    <property type="molecule type" value="Genomic_DNA"/>
</dbReference>
<proteinExistence type="predicted"/>
<keyword evidence="2" id="KW-1185">Reference proteome</keyword>
<evidence type="ECO:0000313" key="1">
    <source>
        <dbReference type="EMBL" id="MFD4822041.1"/>
    </source>
</evidence>
<evidence type="ECO:0000313" key="2">
    <source>
        <dbReference type="Proteomes" id="UP001598352"/>
    </source>
</evidence>
<accession>A0ABW6EYD6</accession>
<reference evidence="1 2" key="1">
    <citation type="submission" date="2024-09" db="EMBL/GenBank/DDBJ databases">
        <title>The Natural Products Discovery Center: Release of the First 8490 Sequenced Strains for Exploring Actinobacteria Biosynthetic Diversity.</title>
        <authorList>
            <person name="Kalkreuter E."/>
            <person name="Kautsar S.A."/>
            <person name="Yang D."/>
            <person name="Bader C.D."/>
            <person name="Teijaro C.N."/>
            <person name="Fluegel L."/>
            <person name="Davis C.M."/>
            <person name="Simpson J.R."/>
            <person name="Lauterbach L."/>
            <person name="Steele A.D."/>
            <person name="Gui C."/>
            <person name="Meng S."/>
            <person name="Li G."/>
            <person name="Viehrig K."/>
            <person name="Ye F."/>
            <person name="Su P."/>
            <person name="Kiefer A.F."/>
            <person name="Nichols A."/>
            <person name="Cepeda A.J."/>
            <person name="Yan W."/>
            <person name="Fan B."/>
            <person name="Jiang Y."/>
            <person name="Adhikari A."/>
            <person name="Zheng C.-J."/>
            <person name="Schuster L."/>
            <person name="Cowan T.M."/>
            <person name="Smanski M.J."/>
            <person name="Chevrette M.G."/>
            <person name="De Carvalho L.P.S."/>
            <person name="Shen B."/>
        </authorList>
    </citation>
    <scope>NUCLEOTIDE SEQUENCE [LARGE SCALE GENOMIC DNA]</scope>
    <source>
        <strain evidence="1 2">NPDC058428</strain>
    </source>
</reference>
<organism evidence="1 2">
    <name type="scientific">Streptomyces rubiginosohelvolus</name>
    <dbReference type="NCBI Taxonomy" id="67362"/>
    <lineage>
        <taxon>Bacteria</taxon>
        <taxon>Bacillati</taxon>
        <taxon>Actinomycetota</taxon>
        <taxon>Actinomycetes</taxon>
        <taxon>Kitasatosporales</taxon>
        <taxon>Streptomycetaceae</taxon>
        <taxon>Streptomyces</taxon>
    </lineage>
</organism>
<dbReference type="RefSeq" id="WP_382770565.1">
    <property type="nucleotide sequence ID" value="NZ_JBHXKZ010000003.1"/>
</dbReference>
<protein>
    <submittedName>
        <fullName evidence="1">Uncharacterized protein</fullName>
    </submittedName>
</protein>
<comment type="caution">
    <text evidence="1">The sequence shown here is derived from an EMBL/GenBank/DDBJ whole genome shotgun (WGS) entry which is preliminary data.</text>
</comment>
<gene>
    <name evidence="1" type="ORF">ACFWOQ_05635</name>
</gene>